<organism evidence="2 3">
    <name type="scientific">Stutzerimonas stutzeri KOS6</name>
    <dbReference type="NCBI Taxonomy" id="1218352"/>
    <lineage>
        <taxon>Bacteria</taxon>
        <taxon>Pseudomonadati</taxon>
        <taxon>Pseudomonadota</taxon>
        <taxon>Gammaproteobacteria</taxon>
        <taxon>Pseudomonadales</taxon>
        <taxon>Pseudomonadaceae</taxon>
        <taxon>Stutzerimonas</taxon>
    </lineage>
</organism>
<gene>
    <name evidence="2" type="ORF">B597_015890</name>
</gene>
<sequence length="69" mass="7864">MLKDDSRPRHNQQSIVAAIEEKYKGILGLGATNLRNLFADANRARKAADELERLEGTKIRLDLKEIQME</sequence>
<evidence type="ECO:0000313" key="2">
    <source>
        <dbReference type="EMBL" id="EWC40345.1"/>
    </source>
</evidence>
<dbReference type="Proteomes" id="UP000026923">
    <property type="component" value="Unassembled WGS sequence"/>
</dbReference>
<dbReference type="EMBL" id="AMCZ02000022">
    <property type="protein sequence ID" value="EWC40345.1"/>
    <property type="molecule type" value="Genomic_DNA"/>
</dbReference>
<proteinExistence type="predicted"/>
<comment type="caution">
    <text evidence="2">The sequence shown here is derived from an EMBL/GenBank/DDBJ whole genome shotgun (WGS) entry which is preliminary data.</text>
</comment>
<keyword evidence="1" id="KW-0175">Coiled coil</keyword>
<evidence type="ECO:0000256" key="1">
    <source>
        <dbReference type="SAM" id="Coils"/>
    </source>
</evidence>
<protein>
    <submittedName>
        <fullName evidence="2">Uncharacterized protein</fullName>
    </submittedName>
</protein>
<feature type="coiled-coil region" evidence="1">
    <location>
        <begin position="34"/>
        <end position="64"/>
    </location>
</feature>
<name>A0A061JPU2_STUST</name>
<accession>A0A061JPU2</accession>
<dbReference type="AlphaFoldDB" id="A0A061JPU2"/>
<evidence type="ECO:0000313" key="3">
    <source>
        <dbReference type="Proteomes" id="UP000026923"/>
    </source>
</evidence>
<dbReference type="HOGENOM" id="CLU_2772829_0_0_6"/>
<reference evidence="2 3" key="1">
    <citation type="journal article" date="2013" name="Genome Announc.">
        <title>Draft Genome of the Nitrogen-Fixing Bacterium Pseudomonas stutzeri Strain KOS6 Isolated from Industrial Hydrocarbon Sludge.</title>
        <authorList>
            <person name="Grigoryeva T.V."/>
            <person name="Laikov A.V."/>
            <person name="Naumova R.P."/>
            <person name="Manolov A.I."/>
            <person name="Larin A.K."/>
            <person name="Karpova I.Y."/>
            <person name="Semashko T.A."/>
            <person name="Alexeev D.G."/>
            <person name="Kostryukova E.S."/>
            <person name="Muller R."/>
            <person name="Govorun V.M."/>
        </authorList>
    </citation>
    <scope>NUCLEOTIDE SEQUENCE [LARGE SCALE GENOMIC DNA]</scope>
    <source>
        <strain evidence="2 3">KOS6</strain>
    </source>
</reference>